<dbReference type="CDD" id="cd10719">
    <property type="entry name" value="DnaJ_zf"/>
    <property type="match status" value="1"/>
</dbReference>
<dbReference type="PANTHER" id="PTHR43096:SF54">
    <property type="entry name" value="CHAPERONE PROTEIN DNAJ 1"/>
    <property type="match status" value="1"/>
</dbReference>
<dbReference type="Proteomes" id="UP001595712">
    <property type="component" value="Unassembled WGS sequence"/>
</dbReference>
<dbReference type="CDD" id="cd06257">
    <property type="entry name" value="DnaJ"/>
    <property type="match status" value="1"/>
</dbReference>
<dbReference type="SMART" id="SM00271">
    <property type="entry name" value="DnaJ"/>
    <property type="match status" value="1"/>
</dbReference>
<feature type="repeat" description="CXXCXGXG motif" evidence="9">
    <location>
        <begin position="203"/>
        <end position="210"/>
    </location>
</feature>
<evidence type="ECO:0000256" key="7">
    <source>
        <dbReference type="ARBA" id="ARBA00023016"/>
    </source>
</evidence>
<evidence type="ECO:0000313" key="13">
    <source>
        <dbReference type="EMBL" id="MFC3494511.1"/>
    </source>
</evidence>
<feature type="binding site" evidence="9">
    <location>
        <position position="184"/>
    </location>
    <ligand>
        <name>Zn(2+)</name>
        <dbReference type="ChEBI" id="CHEBI:29105"/>
        <label>2</label>
    </ligand>
</feature>
<feature type="binding site" evidence="9">
    <location>
        <position position="181"/>
    </location>
    <ligand>
        <name>Zn(2+)</name>
        <dbReference type="ChEBI" id="CHEBI:29105"/>
        <label>2</label>
    </ligand>
</feature>
<feature type="binding site" evidence="9">
    <location>
        <position position="203"/>
    </location>
    <ligand>
        <name>Zn(2+)</name>
        <dbReference type="ChEBI" id="CHEBI:29105"/>
        <label>2</label>
    </ligand>
</feature>
<dbReference type="Gene3D" id="2.60.260.20">
    <property type="entry name" value="Urease metallochaperone UreE, N-terminal domain"/>
    <property type="match status" value="2"/>
</dbReference>
<evidence type="ECO:0000256" key="4">
    <source>
        <dbReference type="ARBA" id="ARBA00022737"/>
    </source>
</evidence>
<evidence type="ECO:0000259" key="12">
    <source>
        <dbReference type="PROSITE" id="PS51188"/>
    </source>
</evidence>
<dbReference type="InterPro" id="IPR036410">
    <property type="entry name" value="HSP_DnaJ_Cys-rich_dom_sf"/>
</dbReference>
<protein>
    <recommendedName>
        <fullName evidence="9">Chaperone protein DnaJ</fullName>
    </recommendedName>
</protein>
<dbReference type="HAMAP" id="MF_01152">
    <property type="entry name" value="DnaJ"/>
    <property type="match status" value="1"/>
</dbReference>
<evidence type="ECO:0000313" key="14">
    <source>
        <dbReference type="Proteomes" id="UP001595712"/>
    </source>
</evidence>
<dbReference type="Pfam" id="PF00226">
    <property type="entry name" value="DnaJ"/>
    <property type="match status" value="1"/>
</dbReference>
<keyword evidence="4 9" id="KW-0677">Repeat</keyword>
<dbReference type="InterPro" id="IPR012724">
    <property type="entry name" value="DnaJ"/>
</dbReference>
<accession>A0ABV7Q0Z4</accession>
<organism evidence="13 14">
    <name type="scientific">Glycomyces rhizosphaerae</name>
    <dbReference type="NCBI Taxonomy" id="2054422"/>
    <lineage>
        <taxon>Bacteria</taxon>
        <taxon>Bacillati</taxon>
        <taxon>Actinomycetota</taxon>
        <taxon>Actinomycetes</taxon>
        <taxon>Glycomycetales</taxon>
        <taxon>Glycomycetaceae</taxon>
        <taxon>Glycomyces</taxon>
    </lineage>
</organism>
<feature type="binding site" evidence="9">
    <location>
        <position position="220"/>
    </location>
    <ligand>
        <name>Zn(2+)</name>
        <dbReference type="ChEBI" id="CHEBI:29105"/>
        <label>1</label>
    </ligand>
</feature>
<feature type="domain" description="J" evidence="11">
    <location>
        <begin position="10"/>
        <end position="74"/>
    </location>
</feature>
<dbReference type="PROSITE" id="PS50076">
    <property type="entry name" value="DNAJ_2"/>
    <property type="match status" value="1"/>
</dbReference>
<dbReference type="InterPro" id="IPR001623">
    <property type="entry name" value="DnaJ_domain"/>
</dbReference>
<feature type="binding site" evidence="9">
    <location>
        <position position="206"/>
    </location>
    <ligand>
        <name>Zn(2+)</name>
        <dbReference type="ChEBI" id="CHEBI:29105"/>
        <label>2</label>
    </ligand>
</feature>
<dbReference type="Pfam" id="PF00684">
    <property type="entry name" value="DnaJ_CXXCXGXG"/>
    <property type="match status" value="1"/>
</dbReference>
<keyword evidence="13" id="KW-0560">Oxidoreductase</keyword>
<evidence type="ECO:0000256" key="2">
    <source>
        <dbReference type="ARBA" id="ARBA00022705"/>
    </source>
</evidence>
<feature type="repeat" description="CXXCXGXG motif" evidence="9">
    <location>
        <begin position="181"/>
        <end position="188"/>
    </location>
</feature>
<feature type="binding site" evidence="9">
    <location>
        <position position="167"/>
    </location>
    <ligand>
        <name>Zn(2+)</name>
        <dbReference type="ChEBI" id="CHEBI:29105"/>
        <label>1</label>
    </ligand>
</feature>
<dbReference type="SUPFAM" id="SSF57938">
    <property type="entry name" value="DnaJ/Hsp40 cysteine-rich domain"/>
    <property type="match status" value="1"/>
</dbReference>
<dbReference type="PANTHER" id="PTHR43096">
    <property type="entry name" value="DNAJ HOMOLOG 1, MITOCHONDRIAL-RELATED"/>
    <property type="match status" value="1"/>
</dbReference>
<dbReference type="InterPro" id="IPR001305">
    <property type="entry name" value="HSP_DnaJ_Cys-rich_dom"/>
</dbReference>
<feature type="binding site" evidence="9">
    <location>
        <position position="164"/>
    </location>
    <ligand>
        <name>Zn(2+)</name>
        <dbReference type="ChEBI" id="CHEBI:29105"/>
        <label>1</label>
    </ligand>
</feature>
<evidence type="ECO:0000256" key="1">
    <source>
        <dbReference type="ARBA" id="ARBA00022490"/>
    </source>
</evidence>
<dbReference type="EMBL" id="JBHRWO010000019">
    <property type="protein sequence ID" value="MFC3494511.1"/>
    <property type="molecule type" value="Genomic_DNA"/>
</dbReference>
<keyword evidence="14" id="KW-1185">Reference proteome</keyword>
<keyword evidence="7 9" id="KW-0346">Stress response</keyword>
<feature type="repeat" description="CXXCXGXG motif" evidence="9">
    <location>
        <begin position="217"/>
        <end position="224"/>
    </location>
</feature>
<comment type="subcellular location">
    <subcellularLocation>
        <location evidence="9">Cytoplasm</location>
    </subcellularLocation>
</comment>
<comment type="caution">
    <text evidence="13">The sequence shown here is derived from an EMBL/GenBank/DDBJ whole genome shotgun (WGS) entry which is preliminary data.</text>
</comment>
<evidence type="ECO:0000256" key="3">
    <source>
        <dbReference type="ARBA" id="ARBA00022723"/>
    </source>
</evidence>
<evidence type="ECO:0000259" key="11">
    <source>
        <dbReference type="PROSITE" id="PS50076"/>
    </source>
</evidence>
<feature type="repeat" description="CXXCXGXG motif" evidence="9">
    <location>
        <begin position="164"/>
        <end position="171"/>
    </location>
</feature>
<dbReference type="CDD" id="cd10747">
    <property type="entry name" value="DnaJ_C"/>
    <property type="match status" value="1"/>
</dbReference>
<proteinExistence type="inferred from homology"/>
<dbReference type="RefSeq" id="WP_387978323.1">
    <property type="nucleotide sequence ID" value="NZ_JBHRWO010000019.1"/>
</dbReference>
<dbReference type="NCBIfam" id="NF008035">
    <property type="entry name" value="PRK10767.1"/>
    <property type="match status" value="1"/>
</dbReference>
<feature type="domain" description="CR-type" evidence="12">
    <location>
        <begin position="151"/>
        <end position="229"/>
    </location>
</feature>
<comment type="subunit">
    <text evidence="9">Homodimer.</text>
</comment>
<dbReference type="GO" id="GO:0016491">
    <property type="term" value="F:oxidoreductase activity"/>
    <property type="evidence" value="ECO:0007669"/>
    <property type="project" value="UniProtKB-KW"/>
</dbReference>
<dbReference type="PROSITE" id="PS00636">
    <property type="entry name" value="DNAJ_1"/>
    <property type="match status" value="1"/>
</dbReference>
<dbReference type="InterPro" id="IPR036869">
    <property type="entry name" value="J_dom_sf"/>
</dbReference>
<comment type="function">
    <text evidence="9">Participates actively in the response to hyperosmotic and heat shock by preventing the aggregation of stress-denatured proteins and by disaggregating proteins, also in an autonomous, DnaK-independent fashion. Unfolded proteins bind initially to DnaJ; upon interaction with the DnaJ-bound protein, DnaK hydrolyzes its bound ATP, resulting in the formation of a stable complex. GrpE releases ADP from DnaK; ATP binding to DnaK triggers the release of the substrate protein, thus completing the reaction cycle. Several rounds of ATP-dependent interactions between DnaJ, DnaK and GrpE are required for fully efficient folding. Also involved, together with DnaK and GrpE, in the DNA replication of plasmids through activation of initiation proteins.</text>
</comment>
<keyword evidence="3 9" id="KW-0479">Metal-binding</keyword>
<reference evidence="14" key="1">
    <citation type="journal article" date="2019" name="Int. J. Syst. Evol. Microbiol.">
        <title>The Global Catalogue of Microorganisms (GCM) 10K type strain sequencing project: providing services to taxonomists for standard genome sequencing and annotation.</title>
        <authorList>
            <consortium name="The Broad Institute Genomics Platform"/>
            <consortium name="The Broad Institute Genome Sequencing Center for Infectious Disease"/>
            <person name="Wu L."/>
            <person name="Ma J."/>
        </authorList>
    </citation>
    <scope>NUCLEOTIDE SEQUENCE [LARGE SCALE GENOMIC DNA]</scope>
    <source>
        <strain evidence="14">CGMCC 4.7396</strain>
    </source>
</reference>
<dbReference type="InterPro" id="IPR008971">
    <property type="entry name" value="HSP40/DnaJ_pept-bd"/>
</dbReference>
<dbReference type="InterPro" id="IPR018253">
    <property type="entry name" value="DnaJ_domain_CS"/>
</dbReference>
<dbReference type="NCBIfam" id="TIGR02349">
    <property type="entry name" value="DnaJ_bact"/>
    <property type="match status" value="1"/>
</dbReference>
<evidence type="ECO:0000256" key="9">
    <source>
        <dbReference type="HAMAP-Rule" id="MF_01152"/>
    </source>
</evidence>
<comment type="similarity">
    <text evidence="9">Belongs to the DnaJ family.</text>
</comment>
<keyword evidence="8 9" id="KW-0143">Chaperone</keyword>
<keyword evidence="5 9" id="KW-0863">Zinc-finger</keyword>
<gene>
    <name evidence="9 13" type="primary">dnaJ</name>
    <name evidence="13" type="ORF">ACFO8M_18650</name>
</gene>
<evidence type="ECO:0000256" key="5">
    <source>
        <dbReference type="ARBA" id="ARBA00022771"/>
    </source>
</evidence>
<dbReference type="SUPFAM" id="SSF49493">
    <property type="entry name" value="HSP40/DnaJ peptide-binding domain"/>
    <property type="match status" value="2"/>
</dbReference>
<feature type="binding site" evidence="9">
    <location>
        <position position="217"/>
    </location>
    <ligand>
        <name>Zn(2+)</name>
        <dbReference type="ChEBI" id="CHEBI:29105"/>
        <label>1</label>
    </ligand>
</feature>
<comment type="cofactor">
    <cofactor evidence="9">
        <name>Zn(2+)</name>
        <dbReference type="ChEBI" id="CHEBI:29105"/>
    </cofactor>
    <text evidence="9">Binds 2 Zn(2+) ions per monomer.</text>
</comment>
<keyword evidence="6 9" id="KW-0862">Zinc</keyword>
<dbReference type="PROSITE" id="PS51188">
    <property type="entry name" value="ZF_CR"/>
    <property type="match status" value="1"/>
</dbReference>
<evidence type="ECO:0000256" key="8">
    <source>
        <dbReference type="ARBA" id="ARBA00023186"/>
    </source>
</evidence>
<sequence>MASQEWLEKDFYAILGVPQDASKKDIEKSYRKLARELHPDHNPDPAAEERFKGVSEAYSVLHDDKARAEYDQIQLMKSGRGGFGGMPGGGMPGGGVNFEDLFGNTGTSGGFTDLFGDLFRGGGSHRRRSGAQRGNDLRTHITLDFADAVQGTTAEIRMRAPGECATCHGSGAKPGTAPSTCPRCGGRGLVTENQGAFSFAQPCPECEGTGTVVTNPCVDCGGTGATTQDRIITVRVPAGIGDGQSIRLAGRGAPGERGGPAGDLLVKVTVRSHPLFARDGDNVTLRLPVTFPEAAMGAKVKVPTLDGPVTLKIPEGTPTGRVLRVKGRGVPGKGDLLVTVDIEVPHALSAEARDALEKYAAASPTADRSKLEELTGQ</sequence>
<dbReference type="PRINTS" id="PR00625">
    <property type="entry name" value="JDOMAIN"/>
</dbReference>
<keyword evidence="2 9" id="KW-0235">DNA replication</keyword>
<feature type="zinc finger region" description="CR-type" evidence="10">
    <location>
        <begin position="151"/>
        <end position="229"/>
    </location>
</feature>
<evidence type="ECO:0000256" key="6">
    <source>
        <dbReference type="ARBA" id="ARBA00022833"/>
    </source>
</evidence>
<dbReference type="Gene3D" id="1.10.287.110">
    <property type="entry name" value="DnaJ domain"/>
    <property type="match status" value="1"/>
</dbReference>
<keyword evidence="1 9" id="KW-0963">Cytoplasm</keyword>
<name>A0ABV7Q0Z4_9ACTN</name>
<comment type="domain">
    <text evidence="9">The J domain is necessary and sufficient to stimulate DnaK ATPase activity. Zinc center 1 plays an important role in the autonomous, DnaK-independent chaperone activity of DnaJ. Zinc center 2 is essential for interaction with DnaK and for DnaJ activity.</text>
</comment>
<dbReference type="InterPro" id="IPR002939">
    <property type="entry name" value="DnaJ_C"/>
</dbReference>
<dbReference type="Gene3D" id="2.10.230.10">
    <property type="entry name" value="Heat shock protein DnaJ, cysteine-rich domain"/>
    <property type="match status" value="1"/>
</dbReference>
<dbReference type="Pfam" id="PF01556">
    <property type="entry name" value="DnaJ_C"/>
    <property type="match status" value="1"/>
</dbReference>
<dbReference type="SUPFAM" id="SSF46565">
    <property type="entry name" value="Chaperone J-domain"/>
    <property type="match status" value="1"/>
</dbReference>
<evidence type="ECO:0000256" key="10">
    <source>
        <dbReference type="PROSITE-ProRule" id="PRU00546"/>
    </source>
</evidence>